<feature type="compositionally biased region" description="Basic and acidic residues" evidence="1">
    <location>
        <begin position="33"/>
        <end position="47"/>
    </location>
</feature>
<dbReference type="AlphaFoldDB" id="A0A2Z7CC80"/>
<organism evidence="2 3">
    <name type="scientific">Dorcoceras hygrometricum</name>
    <dbReference type="NCBI Taxonomy" id="472368"/>
    <lineage>
        <taxon>Eukaryota</taxon>
        <taxon>Viridiplantae</taxon>
        <taxon>Streptophyta</taxon>
        <taxon>Embryophyta</taxon>
        <taxon>Tracheophyta</taxon>
        <taxon>Spermatophyta</taxon>
        <taxon>Magnoliopsida</taxon>
        <taxon>eudicotyledons</taxon>
        <taxon>Gunneridae</taxon>
        <taxon>Pentapetalae</taxon>
        <taxon>asterids</taxon>
        <taxon>lamiids</taxon>
        <taxon>Lamiales</taxon>
        <taxon>Gesneriaceae</taxon>
        <taxon>Didymocarpoideae</taxon>
        <taxon>Trichosporeae</taxon>
        <taxon>Loxocarpinae</taxon>
        <taxon>Dorcoceras</taxon>
    </lineage>
</organism>
<sequence length="181" mass="20100">MFFWAGSSRGRVAIMKGNSTKTAQKAGTTRNGPETREATNPVTERKTKTTPATSRTHAGQLYVSLSRSPLKIATPPAKSTRTRNPNTVLFGLSMLKNIVTVKARTGTVILRNTFPISWFLMFSNIGCKWKLGLKFRRVERNLSNIRLRVDRASGEAIACPLLHPSPPSTSAIKRRIVDFQM</sequence>
<evidence type="ECO:0000256" key="1">
    <source>
        <dbReference type="SAM" id="MobiDB-lite"/>
    </source>
</evidence>
<name>A0A2Z7CC80_9LAMI</name>
<keyword evidence="3" id="KW-1185">Reference proteome</keyword>
<feature type="compositionally biased region" description="Polar residues" evidence="1">
    <location>
        <begin position="18"/>
        <end position="32"/>
    </location>
</feature>
<accession>A0A2Z7CC80</accession>
<reference evidence="2 3" key="1">
    <citation type="journal article" date="2015" name="Proc. Natl. Acad. Sci. U.S.A.">
        <title>The resurrection genome of Boea hygrometrica: A blueprint for survival of dehydration.</title>
        <authorList>
            <person name="Xiao L."/>
            <person name="Yang G."/>
            <person name="Zhang L."/>
            <person name="Yang X."/>
            <person name="Zhao S."/>
            <person name="Ji Z."/>
            <person name="Zhou Q."/>
            <person name="Hu M."/>
            <person name="Wang Y."/>
            <person name="Chen M."/>
            <person name="Xu Y."/>
            <person name="Jin H."/>
            <person name="Xiao X."/>
            <person name="Hu G."/>
            <person name="Bao F."/>
            <person name="Hu Y."/>
            <person name="Wan P."/>
            <person name="Li L."/>
            <person name="Deng X."/>
            <person name="Kuang T."/>
            <person name="Xiang C."/>
            <person name="Zhu J.K."/>
            <person name="Oliver M.J."/>
            <person name="He Y."/>
        </authorList>
    </citation>
    <scope>NUCLEOTIDE SEQUENCE [LARGE SCALE GENOMIC DNA]</scope>
    <source>
        <strain evidence="3">cv. XS01</strain>
    </source>
</reference>
<evidence type="ECO:0000313" key="2">
    <source>
        <dbReference type="EMBL" id="KZV44315.1"/>
    </source>
</evidence>
<dbReference type="EMBL" id="KQ997067">
    <property type="protein sequence ID" value="KZV44315.1"/>
    <property type="molecule type" value="Genomic_DNA"/>
</dbReference>
<proteinExistence type="predicted"/>
<dbReference type="Proteomes" id="UP000250235">
    <property type="component" value="Unassembled WGS sequence"/>
</dbReference>
<evidence type="ECO:0000313" key="3">
    <source>
        <dbReference type="Proteomes" id="UP000250235"/>
    </source>
</evidence>
<feature type="region of interest" description="Disordered" evidence="1">
    <location>
        <begin position="18"/>
        <end position="56"/>
    </location>
</feature>
<gene>
    <name evidence="2" type="ORF">F511_25920</name>
</gene>
<protein>
    <submittedName>
        <fullName evidence="2">Uncharacterized protein</fullName>
    </submittedName>
</protein>